<dbReference type="Gene3D" id="3.40.50.720">
    <property type="entry name" value="NAD(P)-binding Rossmann-like Domain"/>
    <property type="match status" value="1"/>
</dbReference>
<dbReference type="GO" id="GO:0016616">
    <property type="term" value="F:oxidoreductase activity, acting on the CH-OH group of donors, NAD or NADP as acceptor"/>
    <property type="evidence" value="ECO:0007669"/>
    <property type="project" value="InterPro"/>
</dbReference>
<gene>
    <name evidence="2" type="ORF">D0469_13505</name>
</gene>
<proteinExistence type="predicted"/>
<protein>
    <recommendedName>
        <fullName evidence="1">D-isomer specific 2-hydroxyacid dehydrogenase catalytic domain-containing protein</fullName>
    </recommendedName>
</protein>
<keyword evidence="3" id="KW-1185">Reference proteome</keyword>
<feature type="domain" description="D-isomer specific 2-hydroxyacid dehydrogenase catalytic" evidence="1">
    <location>
        <begin position="8"/>
        <end position="38"/>
    </location>
</feature>
<reference evidence="2 3" key="1">
    <citation type="submission" date="2018-08" db="EMBL/GenBank/DDBJ databases">
        <title>Bacillus chawlae sp. nov., Bacillus glennii sp. nov., and Bacillus saganii sp. nov. Isolated from the Vehicle Assembly Building at Kennedy Space Center where the Viking Spacecraft were Assembled.</title>
        <authorList>
            <person name="Seuylemezian A."/>
            <person name="Vaishampayan P."/>
        </authorList>
    </citation>
    <scope>NUCLEOTIDE SEQUENCE [LARGE SCALE GENOMIC DNA]</scope>
    <source>
        <strain evidence="2 3">V47-23a</strain>
    </source>
</reference>
<evidence type="ECO:0000259" key="1">
    <source>
        <dbReference type="Pfam" id="PF00389"/>
    </source>
</evidence>
<dbReference type="GO" id="GO:0051287">
    <property type="term" value="F:NAD binding"/>
    <property type="evidence" value="ECO:0007669"/>
    <property type="project" value="InterPro"/>
</dbReference>
<dbReference type="InterPro" id="IPR006139">
    <property type="entry name" value="D-isomer_2_OHA_DH_cat_dom"/>
</dbReference>
<organism evidence="2 3">
    <name type="scientific">Peribacillus saganii</name>
    <dbReference type="NCBI Taxonomy" id="2303992"/>
    <lineage>
        <taxon>Bacteria</taxon>
        <taxon>Bacillati</taxon>
        <taxon>Bacillota</taxon>
        <taxon>Bacilli</taxon>
        <taxon>Bacillales</taxon>
        <taxon>Bacillaceae</taxon>
        <taxon>Peribacillus</taxon>
    </lineage>
</organism>
<comment type="caution">
    <text evidence="2">The sequence shown here is derived from an EMBL/GenBank/DDBJ whole genome shotgun (WGS) entry which is preliminary data.</text>
</comment>
<dbReference type="AlphaFoldDB" id="A0A372LLM2"/>
<evidence type="ECO:0000313" key="3">
    <source>
        <dbReference type="Proteomes" id="UP000264541"/>
    </source>
</evidence>
<dbReference type="SUPFAM" id="SSF52283">
    <property type="entry name" value="Formate/glycerate dehydrogenase catalytic domain-like"/>
    <property type="match status" value="1"/>
</dbReference>
<sequence>MGAHERTMKLKVVCKMAVGYNNIDDGVISKRRITVTNTQVF</sequence>
<dbReference type="Pfam" id="PF00389">
    <property type="entry name" value="2-Hacid_dh"/>
    <property type="match status" value="1"/>
</dbReference>
<dbReference type="EMBL" id="QVTE01000038">
    <property type="protein sequence ID" value="RFU67862.1"/>
    <property type="molecule type" value="Genomic_DNA"/>
</dbReference>
<name>A0A372LLM2_9BACI</name>
<evidence type="ECO:0000313" key="2">
    <source>
        <dbReference type="EMBL" id="RFU67862.1"/>
    </source>
</evidence>
<accession>A0A372LLM2</accession>
<dbReference type="Proteomes" id="UP000264541">
    <property type="component" value="Unassembled WGS sequence"/>
</dbReference>